<dbReference type="GO" id="GO:0016740">
    <property type="term" value="F:transferase activity"/>
    <property type="evidence" value="ECO:0007669"/>
    <property type="project" value="UniProtKB-KW"/>
</dbReference>
<evidence type="ECO:0000256" key="4">
    <source>
        <dbReference type="ARBA" id="ARBA00047380"/>
    </source>
</evidence>
<dbReference type="PANTHER" id="PTHR15004">
    <property type="entry name" value="GLUTAMYL-TRNA(GLN) AMIDOTRANSFERASE SUBUNIT C, MITOCHONDRIAL"/>
    <property type="match status" value="1"/>
</dbReference>
<organism evidence="7 8">
    <name type="scientific">Catenibacillus scindens</name>
    <dbReference type="NCBI Taxonomy" id="673271"/>
    <lineage>
        <taxon>Bacteria</taxon>
        <taxon>Bacillati</taxon>
        <taxon>Bacillota</taxon>
        <taxon>Clostridia</taxon>
        <taxon>Lachnospirales</taxon>
        <taxon>Lachnospiraceae</taxon>
        <taxon>Catenibacillus</taxon>
    </lineage>
</organism>
<keyword evidence="6" id="KW-0547">Nucleotide-binding</keyword>
<dbReference type="NCBIfam" id="TIGR00135">
    <property type="entry name" value="gatC"/>
    <property type="match status" value="1"/>
</dbReference>
<keyword evidence="6 7" id="KW-0436">Ligase</keyword>
<sequence>MGKIVIDDQVMDNVEILAKLSLTGEERAQAMEKMQEILDYMEQLNTLDTDNVEPLVNLYDRGNVFRDDVIEDNDIKSEIVAGAPKQKDGQYMVPKTI</sequence>
<dbReference type="GO" id="GO:0005524">
    <property type="term" value="F:ATP binding"/>
    <property type="evidence" value="ECO:0007669"/>
    <property type="project" value="UniProtKB-KW"/>
</dbReference>
<comment type="catalytic activity">
    <reaction evidence="4 6">
        <text>L-aspartyl-tRNA(Asn) + L-glutamine + ATP + H2O = L-asparaginyl-tRNA(Asn) + L-glutamate + ADP + phosphate + 2 H(+)</text>
        <dbReference type="Rhea" id="RHEA:14513"/>
        <dbReference type="Rhea" id="RHEA-COMP:9674"/>
        <dbReference type="Rhea" id="RHEA-COMP:9677"/>
        <dbReference type="ChEBI" id="CHEBI:15377"/>
        <dbReference type="ChEBI" id="CHEBI:15378"/>
        <dbReference type="ChEBI" id="CHEBI:29985"/>
        <dbReference type="ChEBI" id="CHEBI:30616"/>
        <dbReference type="ChEBI" id="CHEBI:43474"/>
        <dbReference type="ChEBI" id="CHEBI:58359"/>
        <dbReference type="ChEBI" id="CHEBI:78515"/>
        <dbReference type="ChEBI" id="CHEBI:78516"/>
        <dbReference type="ChEBI" id="CHEBI:456216"/>
    </reaction>
</comment>
<evidence type="ECO:0000256" key="1">
    <source>
        <dbReference type="ARBA" id="ARBA00010757"/>
    </source>
</evidence>
<evidence type="ECO:0000313" key="7">
    <source>
        <dbReference type="EMBL" id="MBB5264675.1"/>
    </source>
</evidence>
<dbReference type="InterPro" id="IPR003837">
    <property type="entry name" value="GatC"/>
</dbReference>
<evidence type="ECO:0000313" key="8">
    <source>
        <dbReference type="Proteomes" id="UP000543642"/>
    </source>
</evidence>
<dbReference type="HAMAP" id="MF_00122">
    <property type="entry name" value="GatC"/>
    <property type="match status" value="1"/>
</dbReference>
<dbReference type="GO" id="GO:0070681">
    <property type="term" value="P:glutaminyl-tRNAGln biosynthesis via transamidation"/>
    <property type="evidence" value="ECO:0007669"/>
    <property type="project" value="TreeGrafter"/>
</dbReference>
<dbReference type="InterPro" id="IPR036113">
    <property type="entry name" value="Asp/Glu-ADT_sf_sub_c"/>
</dbReference>
<dbReference type="GO" id="GO:0006450">
    <property type="term" value="P:regulation of translational fidelity"/>
    <property type="evidence" value="ECO:0007669"/>
    <property type="project" value="InterPro"/>
</dbReference>
<evidence type="ECO:0000256" key="5">
    <source>
        <dbReference type="ARBA" id="ARBA00047913"/>
    </source>
</evidence>
<evidence type="ECO:0000256" key="6">
    <source>
        <dbReference type="HAMAP-Rule" id="MF_00122"/>
    </source>
</evidence>
<dbReference type="EC" id="6.3.5.-" evidence="6"/>
<reference evidence="7 8" key="1">
    <citation type="submission" date="2020-08" db="EMBL/GenBank/DDBJ databases">
        <title>Genomic Encyclopedia of Type Strains, Phase IV (KMG-IV): sequencing the most valuable type-strain genomes for metagenomic binning, comparative biology and taxonomic classification.</title>
        <authorList>
            <person name="Goeker M."/>
        </authorList>
    </citation>
    <scope>NUCLEOTIDE SEQUENCE [LARGE SCALE GENOMIC DNA]</scope>
    <source>
        <strain evidence="7 8">DSM 106146</strain>
    </source>
</reference>
<accession>A0A7W8HAH7</accession>
<dbReference type="Pfam" id="PF02686">
    <property type="entry name" value="GatC"/>
    <property type="match status" value="1"/>
</dbReference>
<comment type="subunit">
    <text evidence="2 6">Heterotrimer of A, B and C subunits.</text>
</comment>
<dbReference type="GO" id="GO:0050567">
    <property type="term" value="F:glutaminyl-tRNA synthase (glutamine-hydrolyzing) activity"/>
    <property type="evidence" value="ECO:0007669"/>
    <property type="project" value="UniProtKB-UniRule"/>
</dbReference>
<dbReference type="GO" id="GO:0006412">
    <property type="term" value="P:translation"/>
    <property type="evidence" value="ECO:0007669"/>
    <property type="project" value="UniProtKB-UniRule"/>
</dbReference>
<dbReference type="PANTHER" id="PTHR15004:SF0">
    <property type="entry name" value="GLUTAMYL-TRNA(GLN) AMIDOTRANSFERASE SUBUNIT C, MITOCHONDRIAL"/>
    <property type="match status" value="1"/>
</dbReference>
<keyword evidence="6" id="KW-0648">Protein biosynthesis</keyword>
<gene>
    <name evidence="6" type="primary">gatC</name>
    <name evidence="7" type="ORF">HNP82_001803</name>
</gene>
<dbReference type="Proteomes" id="UP000543642">
    <property type="component" value="Unassembled WGS sequence"/>
</dbReference>
<keyword evidence="8" id="KW-1185">Reference proteome</keyword>
<comment type="caution">
    <text evidence="7">The sequence shown here is derived from an EMBL/GenBank/DDBJ whole genome shotgun (WGS) entry which is preliminary data.</text>
</comment>
<proteinExistence type="inferred from homology"/>
<evidence type="ECO:0000256" key="3">
    <source>
        <dbReference type="ARBA" id="ARBA00024799"/>
    </source>
</evidence>
<comment type="catalytic activity">
    <reaction evidence="5 6">
        <text>L-glutamyl-tRNA(Gln) + L-glutamine + ATP + H2O = L-glutaminyl-tRNA(Gln) + L-glutamate + ADP + phosphate + H(+)</text>
        <dbReference type="Rhea" id="RHEA:17521"/>
        <dbReference type="Rhea" id="RHEA-COMP:9681"/>
        <dbReference type="Rhea" id="RHEA-COMP:9684"/>
        <dbReference type="ChEBI" id="CHEBI:15377"/>
        <dbReference type="ChEBI" id="CHEBI:15378"/>
        <dbReference type="ChEBI" id="CHEBI:29985"/>
        <dbReference type="ChEBI" id="CHEBI:30616"/>
        <dbReference type="ChEBI" id="CHEBI:43474"/>
        <dbReference type="ChEBI" id="CHEBI:58359"/>
        <dbReference type="ChEBI" id="CHEBI:78520"/>
        <dbReference type="ChEBI" id="CHEBI:78521"/>
        <dbReference type="ChEBI" id="CHEBI:456216"/>
    </reaction>
</comment>
<keyword evidence="6" id="KW-0067">ATP-binding</keyword>
<dbReference type="AlphaFoldDB" id="A0A7W8HAH7"/>
<dbReference type="Gene3D" id="1.10.20.60">
    <property type="entry name" value="Glu-tRNAGln amidotransferase C subunit, N-terminal domain"/>
    <property type="match status" value="1"/>
</dbReference>
<protein>
    <recommendedName>
        <fullName evidence="6">Aspartyl/glutamyl-tRNA(Asn/Gln) amidotransferase subunit C</fullName>
        <shortName evidence="6">Asp/Glu-ADT subunit C</shortName>
        <ecNumber evidence="6">6.3.5.-</ecNumber>
    </recommendedName>
</protein>
<name>A0A7W8HAH7_9FIRM</name>
<evidence type="ECO:0000256" key="2">
    <source>
        <dbReference type="ARBA" id="ARBA00011123"/>
    </source>
</evidence>
<comment type="similarity">
    <text evidence="1 6">Belongs to the GatC family.</text>
</comment>
<dbReference type="EMBL" id="JACHFW010000006">
    <property type="protein sequence ID" value="MBB5264675.1"/>
    <property type="molecule type" value="Genomic_DNA"/>
</dbReference>
<dbReference type="RefSeq" id="WP_183773506.1">
    <property type="nucleotide sequence ID" value="NZ_CAWVEG010000020.1"/>
</dbReference>
<keyword evidence="7" id="KW-0808">Transferase</keyword>
<comment type="function">
    <text evidence="3 6">Allows the formation of correctly charged Asn-tRNA(Asn) or Gln-tRNA(Gln) through the transamidation of misacylated Asp-tRNA(Asn) or Glu-tRNA(Gln) in organisms which lack either or both of asparaginyl-tRNA or glutaminyl-tRNA synthetases. The reaction takes place in the presence of glutamine and ATP through an activated phospho-Asp-tRNA(Asn) or phospho-Glu-tRNA(Gln).</text>
</comment>
<dbReference type="SUPFAM" id="SSF141000">
    <property type="entry name" value="Glu-tRNAGln amidotransferase C subunit"/>
    <property type="match status" value="1"/>
</dbReference>